<dbReference type="InterPro" id="IPR002765">
    <property type="entry name" value="UPF0145_YbjQ-like"/>
</dbReference>
<accession>A0AB73T229</accession>
<dbReference type="RefSeq" id="WP_109747200.1">
    <property type="nucleotide sequence ID" value="NZ_JANKBI010000010.1"/>
</dbReference>
<sequence>MDDLLMTSGYNFEGYKIKKYIGFCSGECVLGTGFLSSLGAGLADFLGSNSSMYEGKLYKAKNMAISDLISTAKNLGANAVIGLDVDYTTFTSDIMGVIANGTAVYIEPEHAESPAEISFSTSLSQADDKSKEKIINIPVINYYTDISVRPFMIKYNISAHTVKLQLCKYNDLPVTALNLSFIFNTIFGTTAVFEDINFTDISVKENYLETEYVTLSIPLNTLKIINSCTVSIHHYLEDKVCYTPDSPYRLTVLEPDRLTGLRNIYGSDVVSDYAVGEDHWLCLCGMENPLYADTCCLCGRSQNAHQAVSSDTRFPCTFIQTAEDLSSALEIKKYIDSLADNQLLPDALLNEIDKLTKYERLYGNMKDSCIKIIKQYLQAEK</sequence>
<name>A0AB73T229_9FIRM</name>
<evidence type="ECO:0000256" key="1">
    <source>
        <dbReference type="ARBA" id="ARBA00010751"/>
    </source>
</evidence>
<comment type="caution">
    <text evidence="3">The sequence shown here is derived from an EMBL/GenBank/DDBJ whole genome shotgun (WGS) entry which is preliminary data.</text>
</comment>
<organism evidence="3 4">
    <name type="scientific">Murimonas intestini</name>
    <dbReference type="NCBI Taxonomy" id="1337051"/>
    <lineage>
        <taxon>Bacteria</taxon>
        <taxon>Bacillati</taxon>
        <taxon>Bacillota</taxon>
        <taxon>Clostridia</taxon>
        <taxon>Lachnospirales</taxon>
        <taxon>Lachnospiraceae</taxon>
        <taxon>Murimonas</taxon>
    </lineage>
</organism>
<gene>
    <name evidence="3" type="ORF">C7383_10947</name>
</gene>
<dbReference type="PANTHER" id="PTHR34068:SF1">
    <property type="entry name" value="UPF0145 PROTEIN YBJQ"/>
    <property type="match status" value="1"/>
</dbReference>
<dbReference type="SUPFAM" id="SSF117782">
    <property type="entry name" value="YbjQ-like"/>
    <property type="match status" value="1"/>
</dbReference>
<dbReference type="EMBL" id="QGGY01000009">
    <property type="protein sequence ID" value="PWJ74311.1"/>
    <property type="molecule type" value="Genomic_DNA"/>
</dbReference>
<dbReference type="HAMAP" id="MF_00338">
    <property type="entry name" value="UPF0145"/>
    <property type="match status" value="1"/>
</dbReference>
<evidence type="ECO:0000313" key="3">
    <source>
        <dbReference type="EMBL" id="PWJ74311.1"/>
    </source>
</evidence>
<dbReference type="Gene3D" id="3.30.110.70">
    <property type="entry name" value="Hypothetical protein apc22750. Chain B"/>
    <property type="match status" value="1"/>
</dbReference>
<dbReference type="InterPro" id="IPR035439">
    <property type="entry name" value="UPF0145_dom_sf"/>
</dbReference>
<proteinExistence type="inferred from homology"/>
<dbReference type="Pfam" id="PF01906">
    <property type="entry name" value="YbjQ_1"/>
    <property type="match status" value="1"/>
</dbReference>
<evidence type="ECO:0000313" key="4">
    <source>
        <dbReference type="Proteomes" id="UP000245412"/>
    </source>
</evidence>
<dbReference type="Proteomes" id="UP000245412">
    <property type="component" value="Unassembled WGS sequence"/>
</dbReference>
<keyword evidence="4" id="KW-1185">Reference proteome</keyword>
<reference evidence="3 4" key="1">
    <citation type="submission" date="2018-05" db="EMBL/GenBank/DDBJ databases">
        <authorList>
            <person name="Goeker M."/>
            <person name="Huntemann M."/>
            <person name="Clum A."/>
            <person name="Pillay M."/>
            <person name="Palaniappan K."/>
            <person name="Varghese N."/>
            <person name="Mikhailova N."/>
            <person name="Stamatis D."/>
            <person name="Reddy T."/>
            <person name="Daum C."/>
            <person name="Shapiro N."/>
            <person name="Ivanova N."/>
            <person name="Kyrpides N."/>
            <person name="Woyke T."/>
        </authorList>
    </citation>
    <scope>NUCLEOTIDE SEQUENCE [LARGE SCALE GENOMIC DNA]</scope>
    <source>
        <strain evidence="3 4">DSM 26524</strain>
    </source>
</reference>
<dbReference type="PANTHER" id="PTHR34068">
    <property type="entry name" value="UPF0145 PROTEIN YBJQ"/>
    <property type="match status" value="1"/>
</dbReference>
<dbReference type="AlphaFoldDB" id="A0AB73T229"/>
<protein>
    <recommendedName>
        <fullName evidence="2">UPF0145 protein C7383_10947</fullName>
    </recommendedName>
</protein>
<comment type="similarity">
    <text evidence="1 2">Belongs to the UPF0145 family.</text>
</comment>
<evidence type="ECO:0000256" key="2">
    <source>
        <dbReference type="HAMAP-Rule" id="MF_00338"/>
    </source>
</evidence>